<proteinExistence type="predicted"/>
<dbReference type="PANTHER" id="PTHR14663">
    <property type="entry name" value="METHYLTRANSFERASE NSUN7-RELATED"/>
    <property type="match status" value="1"/>
</dbReference>
<dbReference type="Gene3D" id="3.30.70.1170">
    <property type="entry name" value="Sun protein, domain 3"/>
    <property type="match status" value="1"/>
</dbReference>
<feature type="region of interest" description="Disordered" evidence="1">
    <location>
        <begin position="604"/>
        <end position="636"/>
    </location>
</feature>
<feature type="compositionally biased region" description="Basic residues" evidence="1">
    <location>
        <begin position="619"/>
        <end position="633"/>
    </location>
</feature>
<gene>
    <name evidence="3" type="primary">LOC108743309</name>
</gene>
<reference evidence="3" key="1">
    <citation type="submission" date="2025-08" db="UniProtKB">
        <authorList>
            <consortium name="RefSeq"/>
        </authorList>
    </citation>
    <scope>IDENTIFICATION</scope>
    <source>
        <tissue evidence="3">Entire body</tissue>
    </source>
</reference>
<dbReference type="STRING" id="224129.A0A1W4XDY2"/>
<dbReference type="GeneID" id="108743309"/>
<keyword evidence="2" id="KW-1185">Reference proteome</keyword>
<dbReference type="InParanoid" id="A0A1W4XDY2"/>
<organism evidence="2 3">
    <name type="scientific">Agrilus planipennis</name>
    <name type="common">Emerald ash borer</name>
    <name type="synonym">Agrilus marcopoli</name>
    <dbReference type="NCBI Taxonomy" id="224129"/>
    <lineage>
        <taxon>Eukaryota</taxon>
        <taxon>Metazoa</taxon>
        <taxon>Ecdysozoa</taxon>
        <taxon>Arthropoda</taxon>
        <taxon>Hexapoda</taxon>
        <taxon>Insecta</taxon>
        <taxon>Pterygota</taxon>
        <taxon>Neoptera</taxon>
        <taxon>Endopterygota</taxon>
        <taxon>Coleoptera</taxon>
        <taxon>Polyphaga</taxon>
        <taxon>Elateriformia</taxon>
        <taxon>Buprestoidea</taxon>
        <taxon>Buprestidae</taxon>
        <taxon>Agrilinae</taxon>
        <taxon>Agrilus</taxon>
    </lineage>
</organism>
<dbReference type="OrthoDB" id="6817893at2759"/>
<dbReference type="KEGG" id="apln:108743309"/>
<dbReference type="RefSeq" id="XP_018334341.1">
    <property type="nucleotide sequence ID" value="XM_018478839.1"/>
</dbReference>
<dbReference type="InterPro" id="IPR029063">
    <property type="entry name" value="SAM-dependent_MTases_sf"/>
</dbReference>
<accession>A0A1W4XDY2</accession>
<evidence type="ECO:0000313" key="3">
    <source>
        <dbReference type="RefSeq" id="XP_018334341.1"/>
    </source>
</evidence>
<dbReference type="AlphaFoldDB" id="A0A1W4XDY2"/>
<protein>
    <submittedName>
        <fullName evidence="3">Uncharacterized protein LOC108743309 isoform X1</fullName>
    </submittedName>
</protein>
<feature type="compositionally biased region" description="Basic and acidic residues" evidence="1">
    <location>
        <begin position="604"/>
        <end position="618"/>
    </location>
</feature>
<evidence type="ECO:0000256" key="1">
    <source>
        <dbReference type="SAM" id="MobiDB-lite"/>
    </source>
</evidence>
<dbReference type="InterPro" id="IPR042620">
    <property type="entry name" value="NSUN7"/>
</dbReference>
<dbReference type="PANTHER" id="PTHR14663:SF2">
    <property type="entry name" value="METHYLTRANSFERASE NSUN7-RELATED"/>
    <property type="match status" value="1"/>
</dbReference>
<dbReference type="Proteomes" id="UP000192223">
    <property type="component" value="Unplaced"/>
</dbReference>
<dbReference type="Gene3D" id="3.40.50.150">
    <property type="entry name" value="Vaccinia Virus protein VP39"/>
    <property type="match status" value="1"/>
</dbReference>
<sequence>MSMLIEENEVVKLHDWNIKPKATPKFSSPIIERLKKEVSLIYGPSEITWTLTDIAKASYLLSIPPKQTQFDDDQEMRRVYTLIYDVYRHKNVLITALDSCSFFEEYSVLKDVRPKVWMLLFDLYHRNFKHRDLRQRESAKKIFSECNILEIEESLWAQRIHLAASVARMRIKNNALRLSDLLPKHLRDDRIQYNQFTPVTCWVNVNKIKNVDEITNQLKSTLNVNPLEDEKSDLEPDKFKWDKVCPHFIILHSSVRTKLSQCPLVQKHKLILQDRSFCLGPAAFGKVVTELQLKGTVIQSHIHSPRATAYLANLLSQNGKISKLVVFSAGNRKPEYEDYLSKLGTKNVSVYSEKLFECGSEESCLEEATAVFATPPNSYSAVSDPIDLVCSRGGDLNLLEVLTETEITQEGKKRIKSILDEQKKTLQFAMTKPQIQVVMYETHSEIDAENNQMVDKTLEYINKVTQLKHAVIQGKLSRSDLPHDAFTFKKKVISTEEINKYMDHDKLVRKYFEIESVSSISLLSDDSQQSLNSIITESTLNDIEVPPCDLFEKPKLKEVSPKLSSFENLKKQGCYLALIQRKRITHLDNKYMIDVAESRGLFGKDAESAEKQKKMENPKKKRKTSPRPSKTFKRNQPIEISKIAAPTLAFQRHSTEATNVPCPREQQRRMLTYSKDFDEIINITRRRHEKIKKKLQELKMTMSPNKKVPRLSLEQMNVIKSKYNTLSRKFMLRRIERNKRKAKREEMSDDDEEKEITEVLTPLTEQEIRRLKEQYRNPFELMRSMTADQMKNLIHTPLVGSPIFSELAKPVNQESRRMKAIENIERRNERIKLIVAGKLSGHSKPKKKVILRAF</sequence>
<evidence type="ECO:0000313" key="2">
    <source>
        <dbReference type="Proteomes" id="UP000192223"/>
    </source>
</evidence>
<name>A0A1W4XDY2_AGRPL</name>